<comment type="caution">
    <text evidence="6">The sequence shown here is derived from an EMBL/GenBank/DDBJ whole genome shotgun (WGS) entry which is preliminary data.</text>
</comment>
<dbReference type="GO" id="GO:0016887">
    <property type="term" value="F:ATP hydrolysis activity"/>
    <property type="evidence" value="ECO:0007669"/>
    <property type="project" value="InterPro"/>
</dbReference>
<organism evidence="6 7">
    <name type="scientific">Meripilus lineatus</name>
    <dbReference type="NCBI Taxonomy" id="2056292"/>
    <lineage>
        <taxon>Eukaryota</taxon>
        <taxon>Fungi</taxon>
        <taxon>Dikarya</taxon>
        <taxon>Basidiomycota</taxon>
        <taxon>Agaricomycotina</taxon>
        <taxon>Agaricomycetes</taxon>
        <taxon>Polyporales</taxon>
        <taxon>Meripilaceae</taxon>
        <taxon>Meripilus</taxon>
    </lineage>
</organism>
<dbReference type="InterPro" id="IPR003593">
    <property type="entry name" value="AAA+_ATPase"/>
</dbReference>
<gene>
    <name evidence="6" type="ORF">NLI96_g6607</name>
</gene>
<dbReference type="SUPFAM" id="SSF52540">
    <property type="entry name" value="P-loop containing nucleoside triphosphate hydrolases"/>
    <property type="match status" value="1"/>
</dbReference>
<feature type="region of interest" description="Disordered" evidence="3">
    <location>
        <begin position="1"/>
        <end position="22"/>
    </location>
</feature>
<dbReference type="PROSITE" id="PS50893">
    <property type="entry name" value="ABC_TRANSPORTER_2"/>
    <property type="match status" value="1"/>
</dbReference>
<protein>
    <recommendedName>
        <fullName evidence="5">ABC transporter domain-containing protein</fullName>
    </recommendedName>
</protein>
<dbReference type="InterPro" id="IPR027417">
    <property type="entry name" value="P-loop_NTPase"/>
</dbReference>
<dbReference type="EMBL" id="JANAWD010000247">
    <property type="protein sequence ID" value="KAJ3482991.1"/>
    <property type="molecule type" value="Genomic_DNA"/>
</dbReference>
<dbReference type="Gene3D" id="3.40.50.300">
    <property type="entry name" value="P-loop containing nucleotide triphosphate hydrolases"/>
    <property type="match status" value="1"/>
</dbReference>
<keyword evidence="2" id="KW-0067">ATP-binding</keyword>
<evidence type="ECO:0000256" key="1">
    <source>
        <dbReference type="ARBA" id="ARBA00022741"/>
    </source>
</evidence>
<evidence type="ECO:0000259" key="5">
    <source>
        <dbReference type="PROSITE" id="PS50893"/>
    </source>
</evidence>
<evidence type="ECO:0000313" key="7">
    <source>
        <dbReference type="Proteomes" id="UP001212997"/>
    </source>
</evidence>
<keyword evidence="7" id="KW-1185">Reference proteome</keyword>
<dbReference type="AlphaFoldDB" id="A0AAD5V2F3"/>
<keyword evidence="4" id="KW-1133">Transmembrane helix</keyword>
<sequence>MKRRSKGRSSRKGSFDPSDTARVKHSRIGVWDLYEEKNSSSISLPGSSRYERYLELKESAPYVWRMFIDILRNQSLWFPLSAVLTMEVLGSFIPALSLWYRGHLITLHYSVHIFHAHARLDVPTYDDVAVQAQLEAASHIGGQSIAWATVNMMINLVTTFVQLTSQILVLWSVLKETRDGPLLAALSAVQVALQWFQWQQIIPLRGVWAATTKNQDYIKLQGLKRVVTNFTHRKEFVAGNLAQYSVSLFKTLTERTPDDADDFWETIRARAATGRLTMLSAVQDPFGELPQIVFALRAVQYPASIPVSLASLNLITTTTSRFSYMIHNFFQQTGSVIDRFASVRKLYDVLNVQNKIVDGTIPFPEDRQKARGGLSVEFRNVSFRYPDTLEYALQDVSFKLLPGQLCVIVGTNGSGKSTILKLMLRLYDPEDGQILIDGKDIRTLRLHDLRETISVLFQDYTHFPLSIRDNIGLGDPSHADDEDRIRLAARLGGSEEFVDRLSEGLDTYLERPVNDCYGALPEGTQSLFGRPVDYNSVRGAGGMASSRSTNLSGGQMQRLAVSRTFMRSVVSDDSGVGLLLFDEPSASLDPTAEHDLFGRLRELRGSKTMIFSSHRFGNLTRHADLILYMNDSRILETGTHDALLRNQGDYARIWMLQAQAFL</sequence>
<dbReference type="InterPro" id="IPR017871">
    <property type="entry name" value="ABC_transporter-like_CS"/>
</dbReference>
<keyword evidence="4" id="KW-0472">Membrane</keyword>
<reference evidence="6" key="1">
    <citation type="submission" date="2022-07" db="EMBL/GenBank/DDBJ databases">
        <title>Genome Sequence of Physisporinus lineatus.</title>
        <authorList>
            <person name="Buettner E."/>
        </authorList>
    </citation>
    <scope>NUCLEOTIDE SEQUENCE</scope>
    <source>
        <strain evidence="6">VT162</strain>
    </source>
</reference>
<evidence type="ECO:0000313" key="6">
    <source>
        <dbReference type="EMBL" id="KAJ3482991.1"/>
    </source>
</evidence>
<keyword evidence="1" id="KW-0547">Nucleotide-binding</keyword>
<dbReference type="GO" id="GO:0034040">
    <property type="term" value="F:ATPase-coupled lipid transmembrane transporter activity"/>
    <property type="evidence" value="ECO:0007669"/>
    <property type="project" value="TreeGrafter"/>
</dbReference>
<feature type="domain" description="ABC transporter" evidence="5">
    <location>
        <begin position="376"/>
        <end position="656"/>
    </location>
</feature>
<evidence type="ECO:0000256" key="3">
    <source>
        <dbReference type="SAM" id="MobiDB-lite"/>
    </source>
</evidence>
<keyword evidence="4" id="KW-0812">Transmembrane</keyword>
<dbReference type="Pfam" id="PF00005">
    <property type="entry name" value="ABC_tran"/>
    <property type="match status" value="1"/>
</dbReference>
<dbReference type="InterPro" id="IPR003439">
    <property type="entry name" value="ABC_transporter-like_ATP-bd"/>
</dbReference>
<proteinExistence type="predicted"/>
<dbReference type="SMART" id="SM00382">
    <property type="entry name" value="AAA"/>
    <property type="match status" value="1"/>
</dbReference>
<dbReference type="InterPro" id="IPR039421">
    <property type="entry name" value="Type_1_exporter"/>
</dbReference>
<dbReference type="Proteomes" id="UP001212997">
    <property type="component" value="Unassembled WGS sequence"/>
</dbReference>
<dbReference type="GO" id="GO:0005524">
    <property type="term" value="F:ATP binding"/>
    <property type="evidence" value="ECO:0007669"/>
    <property type="project" value="UniProtKB-KW"/>
</dbReference>
<feature type="compositionally biased region" description="Basic residues" evidence="3">
    <location>
        <begin position="1"/>
        <end position="11"/>
    </location>
</feature>
<dbReference type="PANTHER" id="PTHR24221">
    <property type="entry name" value="ATP-BINDING CASSETTE SUB-FAMILY B"/>
    <property type="match status" value="1"/>
</dbReference>
<accession>A0AAD5V2F3</accession>
<feature type="transmembrane region" description="Helical" evidence="4">
    <location>
        <begin position="76"/>
        <end position="100"/>
    </location>
</feature>
<dbReference type="PANTHER" id="PTHR24221:SF646">
    <property type="entry name" value="HAEMOLYSIN SECRETION ATP-BINDING PROTEIN"/>
    <property type="match status" value="1"/>
</dbReference>
<evidence type="ECO:0000256" key="4">
    <source>
        <dbReference type="SAM" id="Phobius"/>
    </source>
</evidence>
<dbReference type="PROSITE" id="PS00211">
    <property type="entry name" value="ABC_TRANSPORTER_1"/>
    <property type="match status" value="1"/>
</dbReference>
<name>A0AAD5V2F3_9APHY</name>
<evidence type="ECO:0000256" key="2">
    <source>
        <dbReference type="ARBA" id="ARBA00022840"/>
    </source>
</evidence>